<dbReference type="eggNOG" id="COG1451">
    <property type="taxonomic scope" value="Bacteria"/>
</dbReference>
<protein>
    <recommendedName>
        <fullName evidence="1">YgjP-like metallopeptidase domain-containing protein</fullName>
    </recommendedName>
</protein>
<dbReference type="STRING" id="588581.Cpap_3988"/>
<dbReference type="InterPro" id="IPR002725">
    <property type="entry name" value="YgjP-like_metallopeptidase"/>
</dbReference>
<dbReference type="InterPro" id="IPR053136">
    <property type="entry name" value="UTP_pyrophosphatase-like"/>
</dbReference>
<proteinExistence type="predicted"/>
<gene>
    <name evidence="2" type="ORF">Cpap_3988</name>
</gene>
<reference evidence="2" key="2">
    <citation type="submission" date="2011-01" db="EMBL/GenBank/DDBJ databases">
        <title>The Non-contiguous Finished genome of Clostridium papyrosolvens.</title>
        <authorList>
            <person name="Lucas S."/>
            <person name="Copeland A."/>
            <person name="Lapidus A."/>
            <person name="Cheng J.-F."/>
            <person name="Goodwin L."/>
            <person name="Pitluck S."/>
            <person name="Misra M."/>
            <person name="Chertkov O."/>
            <person name="Detter J.C."/>
            <person name="Han C."/>
            <person name="Tapia R."/>
            <person name="Land M."/>
            <person name="Hauser L."/>
            <person name="Kyrpides N."/>
            <person name="Ivanova N."/>
            <person name="Pagani I."/>
            <person name="Mouttaki H."/>
            <person name="He Z."/>
            <person name="Zhou J."/>
            <person name="Hemme C.L."/>
            <person name="Woyke T."/>
        </authorList>
    </citation>
    <scope>NUCLEOTIDE SEQUENCE [LARGE SCALE GENOMIC DNA]</scope>
    <source>
        <strain evidence="2">DSM 2782</strain>
    </source>
</reference>
<dbReference type="AlphaFoldDB" id="F1T7V4"/>
<dbReference type="RefSeq" id="WP_004616349.1">
    <property type="nucleotide sequence ID" value="NZ_ACXX02000001.1"/>
</dbReference>
<evidence type="ECO:0000313" key="2">
    <source>
        <dbReference type="EMBL" id="EGD49552.1"/>
    </source>
</evidence>
<dbReference type="Gene3D" id="3.30.2010.10">
    <property type="entry name" value="Metalloproteases ('zincins'), catalytic domain"/>
    <property type="match status" value="1"/>
</dbReference>
<dbReference type="EMBL" id="ACXX02000001">
    <property type="protein sequence ID" value="EGD49552.1"/>
    <property type="molecule type" value="Genomic_DNA"/>
</dbReference>
<dbReference type="Proteomes" id="UP000003860">
    <property type="component" value="Unassembled WGS sequence"/>
</dbReference>
<organism evidence="2 3">
    <name type="scientific">Ruminiclostridium papyrosolvens DSM 2782</name>
    <dbReference type="NCBI Taxonomy" id="588581"/>
    <lineage>
        <taxon>Bacteria</taxon>
        <taxon>Bacillati</taxon>
        <taxon>Bacillota</taxon>
        <taxon>Clostridia</taxon>
        <taxon>Eubacteriales</taxon>
        <taxon>Oscillospiraceae</taxon>
        <taxon>Ruminiclostridium</taxon>
    </lineage>
</organism>
<sequence>MMQMSFQYGTKTIIYDVTYSSRRRTMEISVEPPDLVHVVAPEGATEEAILNKVRSRASWIVQRLFAMRDMAYIPIRREMVNGESLMYLGRNYSMQVMVEPGIERPRVGLINGKFQVAVATRDEAEIHKALEDWYKQKALEKIRERVKLYQSKFHVKPTQIRVKDQQKRWASCTSKGELLFNWKSIMAPSPVLDYIVVHEMAHLLEYGHSQKFWDIVAAVLPDYRSRKEWLKNNGIKMDL</sequence>
<keyword evidence="3" id="KW-1185">Reference proteome</keyword>
<reference evidence="2" key="1">
    <citation type="submission" date="2009-07" db="EMBL/GenBank/DDBJ databases">
        <authorList>
            <consortium name="US DOE Joint Genome Institute (JGI-PGF)"/>
            <person name="Lucas S."/>
            <person name="Copeland A."/>
            <person name="Lapidus A."/>
            <person name="Glavina del Rio T."/>
            <person name="Tice H."/>
            <person name="Bruce D."/>
            <person name="Goodwin L."/>
            <person name="Pitluck S."/>
            <person name="Larimer F."/>
            <person name="Land M.L."/>
            <person name="Mouttaki H."/>
            <person name="He Z."/>
            <person name="Zhou J."/>
            <person name="Hemme C.L."/>
        </authorList>
    </citation>
    <scope>NUCLEOTIDE SEQUENCE [LARGE SCALE GENOMIC DNA]</scope>
    <source>
        <strain evidence="2">DSM 2782</strain>
    </source>
</reference>
<name>F1T7V4_9FIRM</name>
<evidence type="ECO:0000313" key="3">
    <source>
        <dbReference type="Proteomes" id="UP000003860"/>
    </source>
</evidence>
<feature type="domain" description="YgjP-like metallopeptidase" evidence="1">
    <location>
        <begin position="24"/>
        <end position="233"/>
    </location>
</feature>
<dbReference type="Pfam" id="PF01863">
    <property type="entry name" value="YgjP-like"/>
    <property type="match status" value="1"/>
</dbReference>
<dbReference type="PANTHER" id="PTHR30399:SF1">
    <property type="entry name" value="UTP PYROPHOSPHATASE"/>
    <property type="match status" value="1"/>
</dbReference>
<comment type="caution">
    <text evidence="2">The sequence shown here is derived from an EMBL/GenBank/DDBJ whole genome shotgun (WGS) entry which is preliminary data.</text>
</comment>
<dbReference type="CDD" id="cd07344">
    <property type="entry name" value="M48_yhfN_like"/>
    <property type="match status" value="1"/>
</dbReference>
<accession>F1T7V4</accession>
<dbReference type="PANTHER" id="PTHR30399">
    <property type="entry name" value="UNCHARACTERIZED PROTEIN YGJP"/>
    <property type="match status" value="1"/>
</dbReference>
<evidence type="ECO:0000259" key="1">
    <source>
        <dbReference type="Pfam" id="PF01863"/>
    </source>
</evidence>